<gene>
    <name evidence="5" type="ORF">CEPIT_LOCUS20805</name>
    <name evidence="6" type="ORF">CEPIT_LOCUS27124</name>
</gene>
<dbReference type="AlphaFoldDB" id="A0AAV0E1F5"/>
<reference evidence="5" key="1">
    <citation type="submission" date="2022-07" db="EMBL/GenBank/DDBJ databases">
        <authorList>
            <person name="Macas J."/>
            <person name="Novak P."/>
            <person name="Neumann P."/>
        </authorList>
    </citation>
    <scope>NUCLEOTIDE SEQUENCE</scope>
</reference>
<accession>A0AAV0E1F5</accession>
<comment type="subcellular location">
    <subcellularLocation>
        <location evidence="4">Secreted</location>
        <location evidence="4">Extracellular space</location>
        <location evidence="4">Apoplast</location>
    </subcellularLocation>
</comment>
<organism evidence="5 7">
    <name type="scientific">Cuscuta epithymum</name>
    <dbReference type="NCBI Taxonomy" id="186058"/>
    <lineage>
        <taxon>Eukaryota</taxon>
        <taxon>Viridiplantae</taxon>
        <taxon>Streptophyta</taxon>
        <taxon>Embryophyta</taxon>
        <taxon>Tracheophyta</taxon>
        <taxon>Spermatophyta</taxon>
        <taxon>Magnoliopsida</taxon>
        <taxon>eudicotyledons</taxon>
        <taxon>Gunneridae</taxon>
        <taxon>Pentapetalae</taxon>
        <taxon>asterids</taxon>
        <taxon>lamiids</taxon>
        <taxon>Solanales</taxon>
        <taxon>Convolvulaceae</taxon>
        <taxon>Cuscuteae</taxon>
        <taxon>Cuscuta</taxon>
        <taxon>Cuscuta subgen. Cuscuta</taxon>
    </lineage>
</organism>
<evidence type="ECO:0000313" key="6">
    <source>
        <dbReference type="EMBL" id="CAH9125910.1"/>
    </source>
</evidence>
<dbReference type="EMBL" id="CAMAPF010000938">
    <property type="protein sequence ID" value="CAH9125910.1"/>
    <property type="molecule type" value="Genomic_DNA"/>
</dbReference>
<keyword evidence="7" id="KW-1185">Reference proteome</keyword>
<dbReference type="Gene3D" id="2.40.480.10">
    <property type="entry name" value="Allene oxide cyclase-like"/>
    <property type="match status" value="1"/>
</dbReference>
<evidence type="ECO:0000256" key="3">
    <source>
        <dbReference type="ARBA" id="ARBA00022525"/>
    </source>
</evidence>
<evidence type="ECO:0000313" key="5">
    <source>
        <dbReference type="EMBL" id="CAH9114660.1"/>
    </source>
</evidence>
<feature type="chain" id="PRO_5044522757" description="Dirigent protein" evidence="4">
    <location>
        <begin position="24"/>
        <end position="188"/>
    </location>
</feature>
<evidence type="ECO:0000256" key="4">
    <source>
        <dbReference type="RuleBase" id="RU363099"/>
    </source>
</evidence>
<evidence type="ECO:0000313" key="7">
    <source>
        <dbReference type="Proteomes" id="UP001152523"/>
    </source>
</evidence>
<comment type="function">
    <text evidence="4">Dirigent proteins impart stereoselectivity on the phenoxy radical-coupling reaction, yielding optically active lignans from two molecules of coniferyl alcohol in the biosynthesis of lignans, flavonolignans, and alkaloids and thus plays a central role in plant secondary metabolism.</text>
</comment>
<dbReference type="GO" id="GO:0048046">
    <property type="term" value="C:apoplast"/>
    <property type="evidence" value="ECO:0007669"/>
    <property type="project" value="UniProtKB-SubCell"/>
</dbReference>
<evidence type="ECO:0000256" key="1">
    <source>
        <dbReference type="ARBA" id="ARBA00010746"/>
    </source>
</evidence>
<dbReference type="Proteomes" id="UP001152523">
    <property type="component" value="Unassembled WGS sequence"/>
</dbReference>
<dbReference type="InterPro" id="IPR004265">
    <property type="entry name" value="Dirigent"/>
</dbReference>
<comment type="caution">
    <text evidence="5">The sequence shown here is derived from an EMBL/GenBank/DDBJ whole genome shotgun (WGS) entry which is preliminary data.</text>
</comment>
<dbReference type="EMBL" id="CAMAPF010000231">
    <property type="protein sequence ID" value="CAH9114660.1"/>
    <property type="molecule type" value="Genomic_DNA"/>
</dbReference>
<comment type="subunit">
    <text evidence="2 4">Homodimer.</text>
</comment>
<evidence type="ECO:0000256" key="2">
    <source>
        <dbReference type="ARBA" id="ARBA00011738"/>
    </source>
</evidence>
<protein>
    <recommendedName>
        <fullName evidence="4">Dirigent protein</fullName>
    </recommendedName>
</protein>
<dbReference type="PANTHER" id="PTHR21495">
    <property type="entry name" value="NUCLEOPORIN-RELATED"/>
    <property type="match status" value="1"/>
</dbReference>
<keyword evidence="4" id="KW-0732">Signal</keyword>
<dbReference type="Pfam" id="PF03018">
    <property type="entry name" value="Dirigent"/>
    <property type="match status" value="1"/>
</dbReference>
<keyword evidence="3 4" id="KW-0964">Secreted</keyword>
<dbReference type="InterPro" id="IPR044859">
    <property type="entry name" value="Allene_oxi_cyc_Dirigent"/>
</dbReference>
<comment type="similarity">
    <text evidence="1 4">Belongs to the plant dirigent protein family.</text>
</comment>
<dbReference type="GO" id="GO:0009699">
    <property type="term" value="P:phenylpropanoid biosynthetic process"/>
    <property type="evidence" value="ECO:0007669"/>
    <property type="project" value="UniProtKB-ARBA"/>
</dbReference>
<name>A0AAV0E1F5_9ASTE</name>
<proteinExistence type="inferred from homology"/>
<feature type="signal peptide" evidence="4">
    <location>
        <begin position="1"/>
        <end position="23"/>
    </location>
</feature>
<sequence length="188" mass="20092">MAMEKIILCLIVLALTALSGGHADQGKESWAKKLRKGHQAVTTLQFYFHDKLSGSSPSAVRIVEPTRASKSPTRFGVVMMADDPLTIGPDPKSTEVGRARGLYGSAGQKDLGLIMAMSYSFTHGEYNGSSFSLLSINHAMDPVRELAVVGGTGQFRLARGYALAHTHSLDVPTGDAIIGYNVTLITNN</sequence>
<keyword evidence="4" id="KW-0052">Apoplast</keyword>